<organism evidence="2 3">
    <name type="scientific">Plasmopara halstedii</name>
    <name type="common">Downy mildew of sunflower</name>
    <dbReference type="NCBI Taxonomy" id="4781"/>
    <lineage>
        <taxon>Eukaryota</taxon>
        <taxon>Sar</taxon>
        <taxon>Stramenopiles</taxon>
        <taxon>Oomycota</taxon>
        <taxon>Peronosporomycetes</taxon>
        <taxon>Peronosporales</taxon>
        <taxon>Peronosporaceae</taxon>
        <taxon>Plasmopara</taxon>
    </lineage>
</organism>
<feature type="region of interest" description="Disordered" evidence="1">
    <location>
        <begin position="28"/>
        <end position="48"/>
    </location>
</feature>
<accession>A0A0P1B4J8</accession>
<evidence type="ECO:0000256" key="1">
    <source>
        <dbReference type="SAM" id="MobiDB-lite"/>
    </source>
</evidence>
<protein>
    <submittedName>
        <fullName evidence="2">Uncharacterized protein</fullName>
    </submittedName>
</protein>
<name>A0A0P1B4J8_PLAHL</name>
<dbReference type="GeneID" id="36402491"/>
<dbReference type="RefSeq" id="XP_024586053.1">
    <property type="nucleotide sequence ID" value="XM_024720900.1"/>
</dbReference>
<reference evidence="3" key="1">
    <citation type="submission" date="2014-09" db="EMBL/GenBank/DDBJ databases">
        <authorList>
            <person name="Sharma Rahul"/>
            <person name="Thines Marco"/>
        </authorList>
    </citation>
    <scope>NUCLEOTIDE SEQUENCE [LARGE SCALE GENOMIC DNA]</scope>
</reference>
<proteinExistence type="predicted"/>
<evidence type="ECO:0000313" key="3">
    <source>
        <dbReference type="Proteomes" id="UP000054928"/>
    </source>
</evidence>
<keyword evidence="3" id="KW-1185">Reference proteome</keyword>
<dbReference type="EMBL" id="CCYD01003090">
    <property type="protein sequence ID" value="CEG49684.1"/>
    <property type="molecule type" value="Genomic_DNA"/>
</dbReference>
<evidence type="ECO:0000313" key="2">
    <source>
        <dbReference type="EMBL" id="CEG49684.1"/>
    </source>
</evidence>
<dbReference type="AlphaFoldDB" id="A0A0P1B4J8"/>
<dbReference type="Proteomes" id="UP000054928">
    <property type="component" value="Unassembled WGS sequence"/>
</dbReference>
<sequence>MEPVTDVKPRETLGIPVDEFKFSKNQAGKATSEISMPSSQAVSDESLGSTTGARGFANALALCMLLITLYSFPMHQYSHGHSGFGALPFYWIRDVDKLWLVYKRANVFAFQFLLFLPVQMLYQSIGSDIELLRE</sequence>